<sequence>MVYQRVQRASAWDRQNDPLTEQQQKIQSKSASASGLSEKDGIDSLPAVPANWMSLDPVMRRIQAKAAAMQKAASQEDELHKTGDLPAVDTDAVQMKCSQCETKEKVQLHAGEKTQLSGDNLHEQVQLHANGLSRAKSIQQIAAEGFSGSATTLPHLNQIQQSFGVNLSHVQAYIGGDAAAACQQMGADAYASGNQIAFKEAPSVELAAHEAAHIVQQQSGKVQLAGGVGKVGDKYEQHADDVAARVGAGQSAQDLLVEYGNDSMPQTVQAKASEVVLPEDIKHEAIEETSLQENVTPHQQKQEKEQILQKSPQKNNRNSTGIEPGFVSEPQKYLNNLSTRIELLEQEVRKHPYIKFDTEARKRLTELLGDLSNKLTSIDLPFGYKLPGIDREKALLVFEPTVEKDETVRPVIILALLAALASVVSVISIVFRLALPIAITLALYGIYLLIKNLIKIIEDAVKKMVQEGQVQPLPAPEAHPTTPHNSSKRNTLPSKKPENNRNKIPHTNDLPFPWLIKDGQTTPDGVKYHPGRIELRYKPVAFGGISTTAQHGFVVVTSPFVTTRSGALLGNFYETHYRGGPSGPRVDSSNPKILDWGYITTVSSPYNDSVKDWTVNPTGVLPVRTDLTNEQCTAFRAMFAATMVNIESARIAYGLPSPRGGCGGKANSNSTAHQAIRDAGLGNPSPPVFAPCWEINPFEAQHYTGNMATGDETIIDMNKPTIKHA</sequence>
<dbReference type="AlphaFoldDB" id="A0A0C1NBI9"/>
<feature type="domain" description="eCIS core" evidence="3">
    <location>
        <begin position="157"/>
        <end position="220"/>
    </location>
</feature>
<feature type="region of interest" description="Disordered" evidence="1">
    <location>
        <begin position="1"/>
        <end position="49"/>
    </location>
</feature>
<evidence type="ECO:0000313" key="4">
    <source>
        <dbReference type="EMBL" id="KIE09986.1"/>
    </source>
</evidence>
<comment type="caution">
    <text evidence="4">The sequence shown here is derived from an EMBL/GenBank/DDBJ whole genome shotgun (WGS) entry which is preliminary data.</text>
</comment>
<evidence type="ECO:0000259" key="3">
    <source>
        <dbReference type="Pfam" id="PF13699"/>
    </source>
</evidence>
<reference evidence="4" key="1">
    <citation type="journal article" date="2015" name="Genome Announc.">
        <title>Draft Genome Sequence of Tolypothrix boutellei Strain VB521301.</title>
        <authorList>
            <person name="Chandrababunaidu M.M."/>
            <person name="Singh D."/>
            <person name="Sen D."/>
            <person name="Bhan S."/>
            <person name="Das S."/>
            <person name="Gupta A."/>
            <person name="Adhikary S.P."/>
            <person name="Tripathy S."/>
        </authorList>
    </citation>
    <scope>NUCLEOTIDE SEQUENCE</scope>
    <source>
        <strain evidence="4">VB521301</strain>
    </source>
</reference>
<accession>A0A0C1NBI9</accession>
<dbReference type="EMBL" id="JHEG02000049">
    <property type="protein sequence ID" value="KIE09986.1"/>
    <property type="molecule type" value="Genomic_DNA"/>
</dbReference>
<feature type="region of interest" description="Disordered" evidence="1">
    <location>
        <begin position="472"/>
        <end position="509"/>
    </location>
</feature>
<feature type="compositionally biased region" description="Polar residues" evidence="1">
    <location>
        <begin position="482"/>
        <end position="493"/>
    </location>
</feature>
<protein>
    <recommendedName>
        <fullName evidence="3">eCIS core domain-containing protein</fullName>
    </recommendedName>
</protein>
<feature type="compositionally biased region" description="Polar residues" evidence="1">
    <location>
        <begin position="308"/>
        <end position="321"/>
    </location>
</feature>
<keyword evidence="2" id="KW-1133">Transmembrane helix</keyword>
<evidence type="ECO:0000256" key="1">
    <source>
        <dbReference type="SAM" id="MobiDB-lite"/>
    </source>
</evidence>
<dbReference type="InterPro" id="IPR025295">
    <property type="entry name" value="eCIS_core_dom"/>
</dbReference>
<evidence type="ECO:0000256" key="2">
    <source>
        <dbReference type="SAM" id="Phobius"/>
    </source>
</evidence>
<name>A0A0C1NBI9_9CYAN</name>
<feature type="compositionally biased region" description="Low complexity" evidence="1">
    <location>
        <begin position="22"/>
        <end position="34"/>
    </location>
</feature>
<feature type="transmembrane region" description="Helical" evidence="2">
    <location>
        <begin position="411"/>
        <end position="431"/>
    </location>
</feature>
<organism evidence="4">
    <name type="scientific">Tolypothrix bouteillei VB521301</name>
    <dbReference type="NCBI Taxonomy" id="1479485"/>
    <lineage>
        <taxon>Bacteria</taxon>
        <taxon>Bacillati</taxon>
        <taxon>Cyanobacteriota</taxon>
        <taxon>Cyanophyceae</taxon>
        <taxon>Nostocales</taxon>
        <taxon>Tolypothrichaceae</taxon>
        <taxon>Tolypothrix</taxon>
    </lineage>
</organism>
<dbReference type="Pfam" id="PF13699">
    <property type="entry name" value="eCIS_core"/>
    <property type="match status" value="1"/>
</dbReference>
<dbReference type="OrthoDB" id="292792at2"/>
<feature type="region of interest" description="Disordered" evidence="1">
    <location>
        <begin position="292"/>
        <end position="326"/>
    </location>
</feature>
<proteinExistence type="predicted"/>
<gene>
    <name evidence="4" type="ORF">DA73_0224090</name>
</gene>
<keyword evidence="2" id="KW-0812">Transmembrane</keyword>
<feature type="transmembrane region" description="Helical" evidence="2">
    <location>
        <begin position="437"/>
        <end position="454"/>
    </location>
</feature>
<dbReference type="STRING" id="1479485.DA73_0224090"/>
<keyword evidence="2" id="KW-0472">Membrane</keyword>